<dbReference type="InterPro" id="IPR021971">
    <property type="entry name" value="Salp15"/>
</dbReference>
<proteinExistence type="evidence at transcript level"/>
<evidence type="ECO:0000256" key="1">
    <source>
        <dbReference type="ARBA" id="ARBA00004613"/>
    </source>
</evidence>
<evidence type="ECO:0000256" key="2">
    <source>
        <dbReference type="ARBA" id="ARBA00022525"/>
    </source>
</evidence>
<organism evidence="7">
    <name type="scientific">Ixodes ricinus</name>
    <name type="common">Common tick</name>
    <name type="synonym">Acarus ricinus</name>
    <dbReference type="NCBI Taxonomy" id="34613"/>
    <lineage>
        <taxon>Eukaryota</taxon>
        <taxon>Metazoa</taxon>
        <taxon>Ecdysozoa</taxon>
        <taxon>Arthropoda</taxon>
        <taxon>Chelicerata</taxon>
        <taxon>Arachnida</taxon>
        <taxon>Acari</taxon>
        <taxon>Parasitiformes</taxon>
        <taxon>Ixodida</taxon>
        <taxon>Ixodoidea</taxon>
        <taxon>Ixodidae</taxon>
        <taxon>Ixodinae</taxon>
        <taxon>Ixodes</taxon>
    </lineage>
</organism>
<dbReference type="EMBL" id="GADI01004927">
    <property type="protein sequence ID" value="JAA68881.1"/>
    <property type="molecule type" value="mRNA"/>
</dbReference>
<sequence length="106" mass="11662">MKLAAGVIIVALLLLILEEDISSEFIASGLPFSHMPSSKAQKLRARLNRKCGFPRFSFTAIDFRICRYQCRGIGTDRRTVTLTLDDGTPCGRQSEKCKGGHCVAEA</sequence>
<feature type="chain" id="PRO_5005516906" evidence="6">
    <location>
        <begin position="24"/>
        <end position="106"/>
    </location>
</feature>
<evidence type="ECO:0000256" key="6">
    <source>
        <dbReference type="SAM" id="SignalP"/>
    </source>
</evidence>
<dbReference type="GO" id="GO:0005576">
    <property type="term" value="C:extracellular region"/>
    <property type="evidence" value="ECO:0007669"/>
    <property type="project" value="UniProtKB-SubCell"/>
</dbReference>
<comment type="similarity">
    <text evidence="5">Belongs to the salp15 family.</text>
</comment>
<feature type="signal peptide" evidence="6">
    <location>
        <begin position="1"/>
        <end position="23"/>
    </location>
</feature>
<evidence type="ECO:0000313" key="7">
    <source>
        <dbReference type="EMBL" id="JAA68881.1"/>
    </source>
</evidence>
<keyword evidence="2" id="KW-0964">Secreted</keyword>
<evidence type="ECO:0000256" key="4">
    <source>
        <dbReference type="ARBA" id="ARBA00023180"/>
    </source>
</evidence>
<protein>
    <submittedName>
        <fullName evidence="7">Putative ixostatin</fullName>
    </submittedName>
</protein>
<evidence type="ECO:0000256" key="3">
    <source>
        <dbReference type="ARBA" id="ARBA00022729"/>
    </source>
</evidence>
<name>A0A0K8RCS1_IXORI</name>
<keyword evidence="3 6" id="KW-0732">Signal</keyword>
<reference evidence="7" key="1">
    <citation type="submission" date="2012-12" db="EMBL/GenBank/DDBJ databases">
        <title>Identification and characterization of a phenylalanine ammonia-lyase gene family in Isatis indigotica Fort.</title>
        <authorList>
            <person name="Liu Q."/>
            <person name="Chen J."/>
            <person name="Zhou X."/>
            <person name="Di P."/>
            <person name="Xiao Y."/>
            <person name="Xuan H."/>
            <person name="Zhang L."/>
            <person name="Chen W."/>
        </authorList>
    </citation>
    <scope>NUCLEOTIDE SEQUENCE</scope>
    <source>
        <tissue evidence="7">Salivary gland</tissue>
    </source>
</reference>
<dbReference type="Pfam" id="PF12115">
    <property type="entry name" value="Salp15"/>
    <property type="match status" value="1"/>
</dbReference>
<accession>A0A0K8RCS1</accession>
<keyword evidence="4" id="KW-0325">Glycoprotein</keyword>
<comment type="subcellular location">
    <subcellularLocation>
        <location evidence="1">Secreted</location>
    </subcellularLocation>
</comment>
<dbReference type="AlphaFoldDB" id="A0A0K8RCS1"/>
<evidence type="ECO:0000256" key="5">
    <source>
        <dbReference type="ARBA" id="ARBA00034321"/>
    </source>
</evidence>